<dbReference type="GO" id="GO:0003676">
    <property type="term" value="F:nucleic acid binding"/>
    <property type="evidence" value="ECO:0007669"/>
    <property type="project" value="InterPro"/>
</dbReference>
<dbReference type="Pfam" id="PF08774">
    <property type="entry name" value="VRR_NUC"/>
    <property type="match status" value="1"/>
</dbReference>
<gene>
    <name evidence="5" type="ORF">LCGC14_2664670</name>
</gene>
<sequence>GSPYQKKGTPDLLVVAHNGKPCFFEIKQPGKHPTKLQQHRLELLQKRKITAEVVHSWAEVSAVLAEVIHKT</sequence>
<keyword evidence="2" id="KW-0540">Nuclease</keyword>
<dbReference type="EMBL" id="LAZR01046563">
    <property type="protein sequence ID" value="KKK96249.1"/>
    <property type="molecule type" value="Genomic_DNA"/>
</dbReference>
<evidence type="ECO:0000256" key="3">
    <source>
        <dbReference type="ARBA" id="ARBA00022801"/>
    </source>
</evidence>
<organism evidence="5">
    <name type="scientific">marine sediment metagenome</name>
    <dbReference type="NCBI Taxonomy" id="412755"/>
    <lineage>
        <taxon>unclassified sequences</taxon>
        <taxon>metagenomes</taxon>
        <taxon>ecological metagenomes</taxon>
    </lineage>
</organism>
<feature type="non-terminal residue" evidence="5">
    <location>
        <position position="1"/>
    </location>
</feature>
<keyword evidence="3" id="KW-0378">Hydrolase</keyword>
<reference evidence="5" key="1">
    <citation type="journal article" date="2015" name="Nature">
        <title>Complex archaea that bridge the gap between prokaryotes and eukaryotes.</title>
        <authorList>
            <person name="Spang A."/>
            <person name="Saw J.H."/>
            <person name="Jorgensen S.L."/>
            <person name="Zaremba-Niedzwiedzka K."/>
            <person name="Martijn J."/>
            <person name="Lind A.E."/>
            <person name="van Eijk R."/>
            <person name="Schleper C."/>
            <person name="Guy L."/>
            <person name="Ettema T.J."/>
        </authorList>
    </citation>
    <scope>NUCLEOTIDE SEQUENCE</scope>
</reference>
<proteinExistence type="predicted"/>
<feature type="domain" description="VRR-NUC" evidence="4">
    <location>
        <begin position="6"/>
        <end position="56"/>
    </location>
</feature>
<protein>
    <recommendedName>
        <fullName evidence="4">VRR-NUC domain-containing protein</fullName>
    </recommendedName>
</protein>
<dbReference type="Gene3D" id="3.40.1350.10">
    <property type="match status" value="1"/>
</dbReference>
<comment type="caution">
    <text evidence="5">The sequence shown here is derived from an EMBL/GenBank/DDBJ whole genome shotgun (WGS) entry which is preliminary data.</text>
</comment>
<accession>A0A0F9C121</accession>
<comment type="cofactor">
    <cofactor evidence="1">
        <name>Mg(2+)</name>
        <dbReference type="ChEBI" id="CHEBI:18420"/>
    </cofactor>
</comment>
<evidence type="ECO:0000259" key="4">
    <source>
        <dbReference type="Pfam" id="PF08774"/>
    </source>
</evidence>
<evidence type="ECO:0000256" key="1">
    <source>
        <dbReference type="ARBA" id="ARBA00001946"/>
    </source>
</evidence>
<evidence type="ECO:0000256" key="2">
    <source>
        <dbReference type="ARBA" id="ARBA00022722"/>
    </source>
</evidence>
<name>A0A0F9C121_9ZZZZ</name>
<dbReference type="InterPro" id="IPR011856">
    <property type="entry name" value="tRNA_endonuc-like_dom_sf"/>
</dbReference>
<dbReference type="AlphaFoldDB" id="A0A0F9C121"/>
<dbReference type="InterPro" id="IPR014883">
    <property type="entry name" value="VRR_NUC"/>
</dbReference>
<evidence type="ECO:0000313" key="5">
    <source>
        <dbReference type="EMBL" id="KKK96249.1"/>
    </source>
</evidence>